<evidence type="ECO:0000313" key="3">
    <source>
        <dbReference type="EMBL" id="TCD54176.1"/>
    </source>
</evidence>
<feature type="compositionally biased region" description="Polar residues" evidence="1">
    <location>
        <begin position="148"/>
        <end position="171"/>
    </location>
</feature>
<gene>
    <name evidence="3" type="ORF">EJ419_03800</name>
</gene>
<feature type="compositionally biased region" description="Polar residues" evidence="1">
    <location>
        <begin position="416"/>
        <end position="426"/>
    </location>
</feature>
<feature type="compositionally biased region" description="Basic and acidic residues" evidence="1">
    <location>
        <begin position="73"/>
        <end position="97"/>
    </location>
</feature>
<feature type="region of interest" description="Disordered" evidence="1">
    <location>
        <begin position="57"/>
        <end position="133"/>
    </location>
</feature>
<feature type="region of interest" description="Disordered" evidence="1">
    <location>
        <begin position="146"/>
        <end position="177"/>
    </location>
</feature>
<keyword evidence="4" id="KW-1185">Reference proteome</keyword>
<dbReference type="Proteomes" id="UP000291289">
    <property type="component" value="Unassembled WGS sequence"/>
</dbReference>
<keyword evidence="2" id="KW-0472">Membrane</keyword>
<name>A0A4R0QZR8_9BIFI</name>
<feature type="compositionally biased region" description="Polar residues" evidence="1">
    <location>
        <begin position="1"/>
        <end position="19"/>
    </location>
</feature>
<protein>
    <submittedName>
        <fullName evidence="3">Uncharacterized protein</fullName>
    </submittedName>
</protein>
<dbReference type="RefSeq" id="WP_131283764.1">
    <property type="nucleotide sequence ID" value="NZ_RXLP01000019.1"/>
</dbReference>
<feature type="compositionally biased region" description="Low complexity" evidence="1">
    <location>
        <begin position="57"/>
        <end position="67"/>
    </location>
</feature>
<keyword evidence="2" id="KW-1133">Transmembrane helix</keyword>
<feature type="compositionally biased region" description="Acidic residues" evidence="1">
    <location>
        <begin position="203"/>
        <end position="214"/>
    </location>
</feature>
<accession>A0A4R0QZR8</accession>
<dbReference type="AlphaFoldDB" id="A0A4R0QZR8"/>
<dbReference type="OrthoDB" id="3242642at2"/>
<proteinExistence type="predicted"/>
<reference evidence="3 4" key="1">
    <citation type="submission" date="2018-12" db="EMBL/GenBank/DDBJ databases">
        <title>Alloscrdovia theropitheci sp. nov: a novel taxon from the feces of the bleeding-herat monkey (Theropithecus geleda).</title>
        <authorList>
            <person name="Modesto M."/>
        </authorList>
    </citation>
    <scope>NUCLEOTIDE SEQUENCE [LARGE SCALE GENOMIC DNA]</scope>
    <source>
        <strain evidence="3 4">GLDI4/2</strain>
    </source>
</reference>
<comment type="caution">
    <text evidence="3">The sequence shown here is derived from an EMBL/GenBank/DDBJ whole genome shotgun (WGS) entry which is preliminary data.</text>
</comment>
<feature type="compositionally biased region" description="Polar residues" evidence="1">
    <location>
        <begin position="395"/>
        <end position="408"/>
    </location>
</feature>
<feature type="region of interest" description="Disordered" evidence="1">
    <location>
        <begin position="203"/>
        <end position="251"/>
    </location>
</feature>
<feature type="compositionally biased region" description="Polar residues" evidence="1">
    <location>
        <begin position="124"/>
        <end position="133"/>
    </location>
</feature>
<evidence type="ECO:0000256" key="1">
    <source>
        <dbReference type="SAM" id="MobiDB-lite"/>
    </source>
</evidence>
<feature type="transmembrane region" description="Helical" evidence="2">
    <location>
        <begin position="258"/>
        <end position="279"/>
    </location>
</feature>
<sequence>MTDDNSIPSLGNFNPNSHSASHEDSEDVLNEKRWDIPNLNGFDFELTDEQTIANTQSLTQLSESTSTALRAINAREQEEAARALQARREYNDNRDSQDPEATSSFDPLADDADMLPSHEDSHSNTDNASATNDDSAQTIIISGKPVLNPQTNTQDANAQVEAQSAESTRTIDTSDETSVVLPDTAVTHSEDGEETLVSGFEGLDDFTETDDSDNSADTQSHDYLGDQPIAPSASRAGHGTHAHKVSDEEASARNTRRMLIWGIAGVLVIALVVGLTIFFRNMANAQTHEQLLATCTSSRESAQTSSANLQKLVNDTNSVASTQSVDVEDTSTLTRIKNAINQANASINSEKDLDACTASLSDIQLRNIAQQADTIVNNQTEYTTAINKAKTAVENSKATKTQSNAKNDLTSKRQEAQTLYDQSNGKVTDETTRTNLKKAIDAADQLIAQNIKNVTSSQYSSAIDTLNNTMTAVQNSMKAYDDAQKEKDANIAGVCAPFAGTYSNGSTRVTLRGDCSVRYSDDSVGNPSTCTFPDGSTGSCATVDNAENPNEINWSMECLQNGSCSNADVSVSGKNGQTTLNIGGQTYRKQ</sequence>
<evidence type="ECO:0000256" key="2">
    <source>
        <dbReference type="SAM" id="Phobius"/>
    </source>
</evidence>
<evidence type="ECO:0000313" key="4">
    <source>
        <dbReference type="Proteomes" id="UP000291289"/>
    </source>
</evidence>
<dbReference type="EMBL" id="RXLP01000019">
    <property type="protein sequence ID" value="TCD54176.1"/>
    <property type="molecule type" value="Genomic_DNA"/>
</dbReference>
<feature type="region of interest" description="Disordered" evidence="1">
    <location>
        <begin position="395"/>
        <end position="428"/>
    </location>
</feature>
<feature type="region of interest" description="Disordered" evidence="1">
    <location>
        <begin position="1"/>
        <end position="32"/>
    </location>
</feature>
<keyword evidence="2" id="KW-0812">Transmembrane</keyword>
<organism evidence="3 4">
    <name type="scientific">Alloscardovia theropitheci</name>
    <dbReference type="NCBI Taxonomy" id="2496842"/>
    <lineage>
        <taxon>Bacteria</taxon>
        <taxon>Bacillati</taxon>
        <taxon>Actinomycetota</taxon>
        <taxon>Actinomycetes</taxon>
        <taxon>Bifidobacteriales</taxon>
        <taxon>Bifidobacteriaceae</taxon>
        <taxon>Alloscardovia</taxon>
    </lineage>
</organism>